<keyword evidence="10" id="KW-0119">Carbohydrate metabolism</keyword>
<comment type="caution">
    <text evidence="13">Lacks conserved residue(s) required for the propagation of feature annotation.</text>
</comment>
<keyword evidence="7 14" id="KW-0378">Hydrolase</keyword>
<dbReference type="SMART" id="SM00636">
    <property type="entry name" value="Glyco_18"/>
    <property type="match status" value="1"/>
</dbReference>
<evidence type="ECO:0000256" key="4">
    <source>
        <dbReference type="ARBA" id="ARBA00012729"/>
    </source>
</evidence>
<dbReference type="SUPFAM" id="SSF51445">
    <property type="entry name" value="(Trans)glycosidases"/>
    <property type="match status" value="1"/>
</dbReference>
<feature type="disulfide bond" evidence="13">
    <location>
        <begin position="1456"/>
        <end position="1470"/>
    </location>
</feature>
<dbReference type="SMART" id="SM00270">
    <property type="entry name" value="ChtBD1"/>
    <property type="match status" value="5"/>
</dbReference>
<keyword evidence="12" id="KW-0624">Polysaccharide degradation</keyword>
<keyword evidence="11 14" id="KW-0326">Glycosidase</keyword>
<dbReference type="SUPFAM" id="SSF54556">
    <property type="entry name" value="Chitinase insertion domain"/>
    <property type="match status" value="1"/>
</dbReference>
<dbReference type="InterPro" id="IPR053214">
    <property type="entry name" value="LysM12-like"/>
</dbReference>
<dbReference type="Gene3D" id="3.30.60.10">
    <property type="entry name" value="Endochitinase-like"/>
    <property type="match status" value="2"/>
</dbReference>
<comment type="caution">
    <text evidence="19">The sequence shown here is derived from an EMBL/GenBank/DDBJ whole genome shotgun (WGS) entry which is preliminary data.</text>
</comment>
<feature type="domain" description="LysM" evidence="17">
    <location>
        <begin position="373"/>
        <end position="421"/>
    </location>
</feature>
<dbReference type="PANTHER" id="PTHR47700:SF2">
    <property type="entry name" value="CHITINASE"/>
    <property type="match status" value="1"/>
</dbReference>
<proteinExistence type="inferred from homology"/>
<evidence type="ECO:0000256" key="15">
    <source>
        <dbReference type="SAM" id="MobiDB-lite"/>
    </source>
</evidence>
<evidence type="ECO:0000259" key="16">
    <source>
        <dbReference type="PROSITE" id="PS50941"/>
    </source>
</evidence>
<dbReference type="Proteomes" id="UP001583186">
    <property type="component" value="Unassembled WGS sequence"/>
</dbReference>
<dbReference type="SMART" id="SM00257">
    <property type="entry name" value="LysM"/>
    <property type="match status" value="2"/>
</dbReference>
<keyword evidence="9" id="KW-0843">Virulence</keyword>
<feature type="region of interest" description="Disordered" evidence="15">
    <location>
        <begin position="99"/>
        <end position="122"/>
    </location>
</feature>
<evidence type="ECO:0000256" key="11">
    <source>
        <dbReference type="ARBA" id="ARBA00023295"/>
    </source>
</evidence>
<evidence type="ECO:0000256" key="10">
    <source>
        <dbReference type="ARBA" id="ARBA00023277"/>
    </source>
</evidence>
<dbReference type="CDD" id="cd00118">
    <property type="entry name" value="LysM"/>
    <property type="match status" value="1"/>
</dbReference>
<dbReference type="InterPro" id="IPR029070">
    <property type="entry name" value="Chitinase_insertion_sf"/>
</dbReference>
<dbReference type="Gene3D" id="3.10.50.10">
    <property type="match status" value="1"/>
</dbReference>
<dbReference type="Gene3D" id="3.20.20.80">
    <property type="entry name" value="Glycosidases"/>
    <property type="match status" value="1"/>
</dbReference>
<feature type="domain" description="GH18" evidence="18">
    <location>
        <begin position="516"/>
        <end position="873"/>
    </location>
</feature>
<feature type="domain" description="Chitin-binding type-1" evidence="16">
    <location>
        <begin position="1489"/>
        <end position="1539"/>
    </location>
</feature>
<feature type="disulfide bond" evidence="13">
    <location>
        <begin position="1619"/>
        <end position="1633"/>
    </location>
</feature>
<dbReference type="InterPro" id="IPR001002">
    <property type="entry name" value="Chitin-bd_1"/>
</dbReference>
<dbReference type="PROSITE" id="PS50941">
    <property type="entry name" value="CHIT_BIND_I_2"/>
    <property type="match status" value="5"/>
</dbReference>
<comment type="subcellular location">
    <subcellularLocation>
        <location evidence="2">Secreted</location>
    </subcellularLocation>
</comment>
<evidence type="ECO:0000256" key="8">
    <source>
        <dbReference type="ARBA" id="ARBA00023024"/>
    </source>
</evidence>
<organism evidence="19 20">
    <name type="scientific">Sporothrix stenoceras</name>
    <dbReference type="NCBI Taxonomy" id="5173"/>
    <lineage>
        <taxon>Eukaryota</taxon>
        <taxon>Fungi</taxon>
        <taxon>Dikarya</taxon>
        <taxon>Ascomycota</taxon>
        <taxon>Pezizomycotina</taxon>
        <taxon>Sordariomycetes</taxon>
        <taxon>Sordariomycetidae</taxon>
        <taxon>Ophiostomatales</taxon>
        <taxon>Ophiostomataceae</taxon>
        <taxon>Sporothrix</taxon>
    </lineage>
</organism>
<dbReference type="SUPFAM" id="SSF57016">
    <property type="entry name" value="Plant lectins/antimicrobial peptides"/>
    <property type="match status" value="5"/>
</dbReference>
<evidence type="ECO:0000313" key="19">
    <source>
        <dbReference type="EMBL" id="KAL1887391.1"/>
    </source>
</evidence>
<evidence type="ECO:0000256" key="6">
    <source>
        <dbReference type="ARBA" id="ARBA00022669"/>
    </source>
</evidence>
<evidence type="ECO:0000256" key="3">
    <source>
        <dbReference type="ARBA" id="ARBA00008682"/>
    </source>
</evidence>
<evidence type="ECO:0000256" key="14">
    <source>
        <dbReference type="RuleBase" id="RU000489"/>
    </source>
</evidence>
<feature type="compositionally biased region" description="Low complexity" evidence="15">
    <location>
        <begin position="103"/>
        <end position="116"/>
    </location>
</feature>
<reference evidence="19 20" key="1">
    <citation type="journal article" date="2024" name="IMA Fungus">
        <title>IMA Genome - F19 : A genome assembly and annotation guide to empower mycologists, including annotated draft genome sequences of Ceratocystis pirilliformis, Diaporthe australafricana, Fusarium ophioides, Paecilomyces lecythidis, and Sporothrix stenoceras.</title>
        <authorList>
            <person name="Aylward J."/>
            <person name="Wilson A.M."/>
            <person name="Visagie C.M."/>
            <person name="Spraker J."/>
            <person name="Barnes I."/>
            <person name="Buitendag C."/>
            <person name="Ceriani C."/>
            <person name="Del Mar Angel L."/>
            <person name="du Plessis D."/>
            <person name="Fuchs T."/>
            <person name="Gasser K."/>
            <person name="Kramer D."/>
            <person name="Li W."/>
            <person name="Munsamy K."/>
            <person name="Piso A."/>
            <person name="Price J.L."/>
            <person name="Sonnekus B."/>
            <person name="Thomas C."/>
            <person name="van der Nest A."/>
            <person name="van Dijk A."/>
            <person name="van Heerden A."/>
            <person name="van Vuuren N."/>
            <person name="Yilmaz N."/>
            <person name="Duong T.A."/>
            <person name="van der Merwe N.A."/>
            <person name="Wingfield M.J."/>
            <person name="Wingfield B.D."/>
        </authorList>
    </citation>
    <scope>NUCLEOTIDE SEQUENCE [LARGE SCALE GENOMIC DNA]</scope>
    <source>
        <strain evidence="19 20">CMW 5346</strain>
    </source>
</reference>
<keyword evidence="8" id="KW-0146">Chitin degradation</keyword>
<protein>
    <recommendedName>
        <fullName evidence="4">chitinase</fullName>
        <ecNumber evidence="4">3.2.1.14</ecNumber>
    </recommendedName>
</protein>
<gene>
    <name evidence="19" type="ORF">Sste5346_010251</name>
</gene>
<evidence type="ECO:0000256" key="2">
    <source>
        <dbReference type="ARBA" id="ARBA00004613"/>
    </source>
</evidence>
<dbReference type="InterPro" id="IPR011583">
    <property type="entry name" value="Chitinase_II/V-like_cat"/>
</dbReference>
<dbReference type="EMBL" id="JAWCUI010000123">
    <property type="protein sequence ID" value="KAL1887391.1"/>
    <property type="molecule type" value="Genomic_DNA"/>
</dbReference>
<comment type="catalytic activity">
    <reaction evidence="1">
        <text>Random endo-hydrolysis of N-acetyl-beta-D-glucosaminide (1-&gt;4)-beta-linkages in chitin and chitodextrins.</text>
        <dbReference type="EC" id="3.2.1.14"/>
    </reaction>
</comment>
<feature type="disulfide bond" evidence="13">
    <location>
        <begin position="1674"/>
        <end position="1688"/>
    </location>
</feature>
<evidence type="ECO:0000256" key="5">
    <source>
        <dbReference type="ARBA" id="ARBA00022525"/>
    </source>
</evidence>
<sequence length="1758" mass="181553">MMVIPLRSSPGRASYDPYTTAARCPPPCDDSAVSSSSWALYSDIQQLTNCNETVLLDLNLNHVAGAAVPIRACTVQASSSSAAAAARLLKKRQFFSYSSSSANGVNGTNGRNGTTGSASTDYDGKTRTHDLDIFRKSTPGIGDEASFSDAVLVLAHAVQAQTSGGPSIFFAKAHSIVAGVYAGPQIEARGLATILQHFTDREASGASQHGQIAAQRCGLGLLGSEILGIFVDTTGSLISVTNALAGWNNGTCLDHSSRGDSSSDTWTGVSIATVPGKAIAVGPTDGGAPGQKDSTNGAKLRKRATCKYTQAVANDGCQSVATRCGITQAQLVSFNGDPNLCNGIDLQVGQYLCCSAGTLPDFTPQPNADGTCKTYTAKAGDYCSSIAQANTMTVSDIEARNLKTWGWAGCGALIPGQIFCLSTGSPPMPGAVVNAICGPTVPGTPRPVDMSTLVNLNPCPLSVCCNVWGQCGITADFCVANPADTGAPGTAKPGTNGCVASCGMSITNNAAPPAAFKAIGYWEAWNSQRPCLHMKASQIDTTRYTHVHFAFATITDTFGVSVGNLTDAFADFKALTGVKRILSFGGWSFSTDYDTFPIFRTGVTAAQRQTLTNNIAAFVSANGLDGVDFDWEYPGATDIPGIPPGSPQDGTNYLAFLKLMRAALPTTKSVAIAAPASYWYLRGFPISDIAAVVDYIVYMTYDLHGQWDYGNAYSDDGCAGGNCLRSHINKTETLSALAMITHAGVQASKVVVGMALYGRSFQMTTPGCYSPDCTYTGPLSGARPGRCTGTAGYISNFEIRELMATDNSVQQYTSDEGDMLVYGGNQWISWMTTDTYNSRVAWVKGLNFGGTSDWAADLDADYDDGAGPGQGDAGAQVVYVSPDIYTEPNPVIQCYPPCTLVLPPMVLSTKTTITMPPVTATYSDTWSTVITLGGTVMTTSAVQIRTTVITLPPITTQTISLSNVIWNPTPVTGPGNTSPGNSGTTTSGAAGAVIWFTSSIIPPPVLVTQTQTRSVAPPIVWTYSPGPYPTPAYDGVTWPPPPPPPAPPPGFPSAVTVKGGPPSPTCRPGQICGLPCLLNCGSPGCLFICGCIGPFCSSGSSGCVGAGCTDTGDNNSGGGSNNGNDGTCRQKQTVSYCAVTCTDMSFPGTTTTKCDTPTCTRTITSCGATGSTTTTTQTLSCPAMLPYSYDYDLSGPIATGEVADGTMVYAGDFDYPPVTNIVTVTVSPTVVVVTSTVVVEAYIMADCTIWDDLFFFEFEVLNIQNWATDGGAALHKQLNGCGALTGWRWSDPTSTNFAKVYFNLPFFIKDGCVERAIVSAGGPKIQCKSGDSLFGDRRRQPLVRPRAQTTELPSRLVISDPPTYTYPTTATTTTGTPTYVPMSWDANSTVVLTWTETDDVYSTYTTTQSGYTFVPSSTTTTSSASPTMTVLPISKDGKCGATNGNTTCAGSAFGQCCGSAGTCDSTPAFCAGRLGCQVGFGNCTPVSTSGKCGSASSNNEMCLYSTFGDCCAANGTCGKTTAFCNTDEGCQVNFGTCVNRISTDGKCGAASATDATCAGSTFGQCCGPAGTCGSTPAFCAGRLGCQVKYGNCTPVSTSGKCSSASTNNEMCLYSAFGDCCAANGTCGSSTAFCNTDEGCQPGFGTCVNRISTDGKCGAASSTDATCAGSTFGSCCGPAGTCGSTPAFCAGRLGCQTKYGNCTPVSTDGKCGAASSNNEMCLYSAFGDCCSSKGTCGNSASGACSLASGCQPNFGTCTT</sequence>
<evidence type="ECO:0000313" key="20">
    <source>
        <dbReference type="Proteomes" id="UP001583186"/>
    </source>
</evidence>
<keyword evidence="13" id="KW-1015">Disulfide bond</keyword>
<dbReference type="InterPro" id="IPR001223">
    <property type="entry name" value="Glyco_hydro18_cat"/>
</dbReference>
<comment type="similarity">
    <text evidence="3">Belongs to the glycosyl hydrolase 18 family. Chitinase class V subfamily.</text>
</comment>
<evidence type="ECO:0000256" key="13">
    <source>
        <dbReference type="PROSITE-ProRule" id="PRU00261"/>
    </source>
</evidence>
<feature type="domain" description="Chitin-binding type-1" evidence="16">
    <location>
        <begin position="1544"/>
        <end position="1594"/>
    </location>
</feature>
<feature type="domain" description="LysM" evidence="17">
    <location>
        <begin position="307"/>
        <end position="354"/>
    </location>
</feature>
<feature type="disulfide bond" evidence="13">
    <location>
        <begin position="1565"/>
        <end position="1579"/>
    </location>
</feature>
<evidence type="ECO:0000256" key="7">
    <source>
        <dbReference type="ARBA" id="ARBA00022801"/>
    </source>
</evidence>
<dbReference type="PANTHER" id="PTHR47700">
    <property type="entry name" value="V CHITINASE, PUTATIVE (AFU_ORTHOLOGUE AFUA_6G13720)-RELATED"/>
    <property type="match status" value="1"/>
</dbReference>
<dbReference type="InterPro" id="IPR036861">
    <property type="entry name" value="Endochitinase-like_sf"/>
</dbReference>
<dbReference type="EC" id="3.2.1.14" evidence="4"/>
<dbReference type="PROSITE" id="PS51782">
    <property type="entry name" value="LYSM"/>
    <property type="match status" value="2"/>
</dbReference>
<keyword evidence="20" id="KW-1185">Reference proteome</keyword>
<keyword evidence="5" id="KW-0964">Secreted</keyword>
<feature type="domain" description="Chitin-binding type-1" evidence="16">
    <location>
        <begin position="1653"/>
        <end position="1703"/>
    </location>
</feature>
<feature type="domain" description="Chitin-binding type-1" evidence="16">
    <location>
        <begin position="1436"/>
        <end position="1485"/>
    </location>
</feature>
<feature type="domain" description="Chitin-binding type-1" evidence="16">
    <location>
        <begin position="1598"/>
        <end position="1648"/>
    </location>
</feature>
<evidence type="ECO:0000256" key="1">
    <source>
        <dbReference type="ARBA" id="ARBA00000822"/>
    </source>
</evidence>
<dbReference type="InterPro" id="IPR017853">
    <property type="entry name" value="GH"/>
</dbReference>
<dbReference type="PROSITE" id="PS01095">
    <property type="entry name" value="GH18_1"/>
    <property type="match status" value="1"/>
</dbReference>
<name>A0ABR3YGD6_9PEZI</name>
<evidence type="ECO:0000259" key="18">
    <source>
        <dbReference type="PROSITE" id="PS51910"/>
    </source>
</evidence>
<feature type="disulfide bond" evidence="13">
    <location>
        <begin position="1510"/>
        <end position="1524"/>
    </location>
</feature>
<dbReference type="PROSITE" id="PS51910">
    <property type="entry name" value="GH18_2"/>
    <property type="match status" value="1"/>
</dbReference>
<dbReference type="CDD" id="cd02878">
    <property type="entry name" value="GH18_zymocin_alpha"/>
    <property type="match status" value="1"/>
</dbReference>
<dbReference type="InterPro" id="IPR036779">
    <property type="entry name" value="LysM_dom_sf"/>
</dbReference>
<dbReference type="InterPro" id="IPR001579">
    <property type="entry name" value="Glyco_hydro_18_chit_AS"/>
</dbReference>
<dbReference type="Pfam" id="PF00704">
    <property type="entry name" value="Glyco_hydro_18"/>
    <property type="match status" value="1"/>
</dbReference>
<keyword evidence="6 13" id="KW-0147">Chitin-binding</keyword>
<dbReference type="InterPro" id="IPR018392">
    <property type="entry name" value="LysM"/>
</dbReference>
<dbReference type="Pfam" id="PF01476">
    <property type="entry name" value="LysM"/>
    <property type="match status" value="2"/>
</dbReference>
<accession>A0ABR3YGD6</accession>
<dbReference type="Gene3D" id="3.10.350.10">
    <property type="entry name" value="LysM domain"/>
    <property type="match status" value="2"/>
</dbReference>
<evidence type="ECO:0000256" key="12">
    <source>
        <dbReference type="ARBA" id="ARBA00023326"/>
    </source>
</evidence>
<evidence type="ECO:0000256" key="9">
    <source>
        <dbReference type="ARBA" id="ARBA00023026"/>
    </source>
</evidence>
<dbReference type="SUPFAM" id="SSF54106">
    <property type="entry name" value="LysM domain"/>
    <property type="match status" value="1"/>
</dbReference>
<evidence type="ECO:0000259" key="17">
    <source>
        <dbReference type="PROSITE" id="PS51782"/>
    </source>
</evidence>